<name>F2NG77_DESAR</name>
<dbReference type="RefSeq" id="WP_013705603.1">
    <property type="nucleotide sequence ID" value="NC_015388.1"/>
</dbReference>
<keyword evidence="6 8" id="KW-0472">Membrane</keyword>
<dbReference type="STRING" id="880072.Desac_0604"/>
<feature type="transmembrane region" description="Helical" evidence="8">
    <location>
        <begin position="36"/>
        <end position="55"/>
    </location>
</feature>
<dbReference type="eggNOG" id="COG3116">
    <property type="taxonomic scope" value="Bacteria"/>
</dbReference>
<evidence type="ECO:0000256" key="7">
    <source>
        <dbReference type="ARBA" id="ARBA00023306"/>
    </source>
</evidence>
<evidence type="ECO:0000313" key="9">
    <source>
        <dbReference type="EMBL" id="AEB08490.1"/>
    </source>
</evidence>
<keyword evidence="5 8" id="KW-1133">Transmembrane helix</keyword>
<dbReference type="GO" id="GO:0051301">
    <property type="term" value="P:cell division"/>
    <property type="evidence" value="ECO:0007669"/>
    <property type="project" value="UniProtKB-KW"/>
</dbReference>
<evidence type="ECO:0000256" key="5">
    <source>
        <dbReference type="ARBA" id="ARBA00022989"/>
    </source>
</evidence>
<keyword evidence="7" id="KW-0131">Cell cycle</keyword>
<proteinExistence type="predicted"/>
<gene>
    <name evidence="9" type="ordered locus">Desac_0604</name>
</gene>
<accession>F2NG77</accession>
<dbReference type="GO" id="GO:0005886">
    <property type="term" value="C:plasma membrane"/>
    <property type="evidence" value="ECO:0007669"/>
    <property type="project" value="UniProtKB-SubCell"/>
</dbReference>
<dbReference type="KEGG" id="dao:Desac_0604"/>
<evidence type="ECO:0000256" key="6">
    <source>
        <dbReference type="ARBA" id="ARBA00023136"/>
    </source>
</evidence>
<dbReference type="HOGENOM" id="CLU_2057566_0_0_7"/>
<protein>
    <submittedName>
        <fullName evidence="9">Septum formation initiator</fullName>
    </submittedName>
</protein>
<keyword evidence="4 8" id="KW-0812">Transmembrane</keyword>
<organism evidence="9 10">
    <name type="scientific">Desulfobacca acetoxidans (strain ATCC 700848 / DSM 11109 / ASRB2)</name>
    <dbReference type="NCBI Taxonomy" id="880072"/>
    <lineage>
        <taxon>Bacteria</taxon>
        <taxon>Pseudomonadati</taxon>
        <taxon>Thermodesulfobacteriota</taxon>
        <taxon>Desulfobaccia</taxon>
        <taxon>Desulfobaccales</taxon>
        <taxon>Desulfobaccaceae</taxon>
        <taxon>Desulfobacca</taxon>
    </lineage>
</organism>
<reference evidence="10" key="2">
    <citation type="submission" date="2011-03" db="EMBL/GenBank/DDBJ databases">
        <title>The complete genome of Desulfobacca acetoxidans DSM 11109.</title>
        <authorList>
            <consortium name="US DOE Joint Genome Institute (JGI-PGF)"/>
            <person name="Lucas S."/>
            <person name="Copeland A."/>
            <person name="Lapidus A."/>
            <person name="Bruce D."/>
            <person name="Goodwin L."/>
            <person name="Pitluck S."/>
            <person name="Peters L."/>
            <person name="Kyrpides N."/>
            <person name="Mavromatis K."/>
            <person name="Ivanova N."/>
            <person name="Ovchinnikova G."/>
            <person name="Teshima H."/>
            <person name="Detter J.C."/>
            <person name="Han C."/>
            <person name="Land M."/>
            <person name="Hauser L."/>
            <person name="Markowitz V."/>
            <person name="Cheng J.-F."/>
            <person name="Hugenholtz P."/>
            <person name="Woyke T."/>
            <person name="Wu D."/>
            <person name="Spring S."/>
            <person name="Schueler E."/>
            <person name="Brambilla E."/>
            <person name="Klenk H.-P."/>
            <person name="Eisen J.A."/>
        </authorList>
    </citation>
    <scope>NUCLEOTIDE SEQUENCE [LARGE SCALE GENOMIC DNA]</scope>
    <source>
        <strain evidence="10">ATCC 700848 / DSM 11109 / ASRB2</strain>
    </source>
</reference>
<evidence type="ECO:0000256" key="1">
    <source>
        <dbReference type="ARBA" id="ARBA00004401"/>
    </source>
</evidence>
<dbReference type="Proteomes" id="UP000000483">
    <property type="component" value="Chromosome"/>
</dbReference>
<dbReference type="EMBL" id="CP002629">
    <property type="protein sequence ID" value="AEB08490.1"/>
    <property type="molecule type" value="Genomic_DNA"/>
</dbReference>
<sequence>MARNNVRTIALDKVLLGDNRRFASASPVPQIGAAKMMVIIVLLAGLVFTGLLFTWSHLQYLELSSQISQTYNDQKELHNLNRKLRIELMNLKSLARLESLATENFSMAPPESHQVVNLR</sequence>
<evidence type="ECO:0000256" key="4">
    <source>
        <dbReference type="ARBA" id="ARBA00022692"/>
    </source>
</evidence>
<dbReference type="AlphaFoldDB" id="F2NG77"/>
<evidence type="ECO:0000313" key="10">
    <source>
        <dbReference type="Proteomes" id="UP000000483"/>
    </source>
</evidence>
<keyword evidence="10" id="KW-1185">Reference proteome</keyword>
<evidence type="ECO:0000256" key="8">
    <source>
        <dbReference type="SAM" id="Phobius"/>
    </source>
</evidence>
<comment type="subcellular location">
    <subcellularLocation>
        <location evidence="1">Cell membrane</location>
        <topology evidence="1">Single-pass type II membrane protein</topology>
    </subcellularLocation>
</comment>
<reference evidence="9 10" key="1">
    <citation type="journal article" date="2011" name="Stand. Genomic Sci.">
        <title>Complete genome sequence of the acetate-degrading sulfate reducer Desulfobacca acetoxidans type strain (ASRB2).</title>
        <authorList>
            <person name="Goker M."/>
            <person name="Teshima H."/>
            <person name="Lapidus A."/>
            <person name="Nolan M."/>
            <person name="Lucas S."/>
            <person name="Hammon N."/>
            <person name="Deshpande S."/>
            <person name="Cheng J.F."/>
            <person name="Tapia R."/>
            <person name="Han C."/>
            <person name="Goodwin L."/>
            <person name="Pitluck S."/>
            <person name="Huntemann M."/>
            <person name="Liolios K."/>
            <person name="Ivanova N."/>
            <person name="Pagani I."/>
            <person name="Mavromatis K."/>
            <person name="Ovchinikova G."/>
            <person name="Pati A."/>
            <person name="Chen A."/>
            <person name="Palaniappan K."/>
            <person name="Land M."/>
            <person name="Hauser L."/>
            <person name="Brambilla E.M."/>
            <person name="Rohde M."/>
            <person name="Spring S."/>
            <person name="Detter J.C."/>
            <person name="Woyke T."/>
            <person name="Bristow J."/>
            <person name="Eisen J.A."/>
            <person name="Markowitz V."/>
            <person name="Hugenholtz P."/>
            <person name="Kyrpides N.C."/>
            <person name="Klenk H.P."/>
        </authorList>
    </citation>
    <scope>NUCLEOTIDE SEQUENCE [LARGE SCALE GENOMIC DNA]</scope>
    <source>
        <strain evidence="10">ATCC 700848 / DSM 11109 / ASRB2</strain>
    </source>
</reference>
<keyword evidence="3" id="KW-0132">Cell division</keyword>
<evidence type="ECO:0000256" key="3">
    <source>
        <dbReference type="ARBA" id="ARBA00022618"/>
    </source>
</evidence>
<dbReference type="InterPro" id="IPR011922">
    <property type="entry name" value="Cell_div_FtsL"/>
</dbReference>
<dbReference type="Pfam" id="PF04999">
    <property type="entry name" value="FtsL"/>
    <property type="match status" value="1"/>
</dbReference>
<keyword evidence="2" id="KW-1003">Cell membrane</keyword>
<evidence type="ECO:0000256" key="2">
    <source>
        <dbReference type="ARBA" id="ARBA00022475"/>
    </source>
</evidence>